<reference evidence="1 2" key="1">
    <citation type="submission" date="2015-01" db="EMBL/GenBank/DDBJ databases">
        <title>Evolution of Trichinella species and genotypes.</title>
        <authorList>
            <person name="Korhonen P.K."/>
            <person name="Edoardo P."/>
            <person name="Giuseppe L.R."/>
            <person name="Gasser R.B."/>
        </authorList>
    </citation>
    <scope>NUCLEOTIDE SEQUENCE [LARGE SCALE GENOMIC DNA]</scope>
    <source>
        <strain evidence="1">ISS37</strain>
    </source>
</reference>
<dbReference type="OrthoDB" id="5934590at2759"/>
<dbReference type="Proteomes" id="UP000054630">
    <property type="component" value="Unassembled WGS sequence"/>
</dbReference>
<gene>
    <name evidence="1" type="ORF">T07_10284</name>
</gene>
<organism evidence="1 2">
    <name type="scientific">Trichinella nelsoni</name>
    <dbReference type="NCBI Taxonomy" id="6336"/>
    <lineage>
        <taxon>Eukaryota</taxon>
        <taxon>Metazoa</taxon>
        <taxon>Ecdysozoa</taxon>
        <taxon>Nematoda</taxon>
        <taxon>Enoplea</taxon>
        <taxon>Dorylaimia</taxon>
        <taxon>Trichinellida</taxon>
        <taxon>Trichinellidae</taxon>
        <taxon>Trichinella</taxon>
    </lineage>
</organism>
<comment type="caution">
    <text evidence="1">The sequence shown here is derived from an EMBL/GenBank/DDBJ whole genome shotgun (WGS) entry which is preliminary data.</text>
</comment>
<keyword evidence="2" id="KW-1185">Reference proteome</keyword>
<proteinExistence type="predicted"/>
<evidence type="ECO:0000313" key="2">
    <source>
        <dbReference type="Proteomes" id="UP000054630"/>
    </source>
</evidence>
<dbReference type="EMBL" id="JYDL01000138">
    <property type="protein sequence ID" value="KRX15174.1"/>
    <property type="molecule type" value="Genomic_DNA"/>
</dbReference>
<sequence length="92" mass="10223">MTSCCWLNCNQMTSLPFVEKVSVSLSNGINFETTPGDKSSNRNVENFCPDIFLHAQPGIHHQFLRLQLAFENCADDSIATPLLQKSVSFSIS</sequence>
<evidence type="ECO:0000313" key="1">
    <source>
        <dbReference type="EMBL" id="KRX15174.1"/>
    </source>
</evidence>
<dbReference type="AlphaFoldDB" id="A0A0V0RL05"/>
<accession>A0A0V0RL05</accession>
<protein>
    <submittedName>
        <fullName evidence="1">Uncharacterized protein</fullName>
    </submittedName>
</protein>
<name>A0A0V0RL05_9BILA</name>